<evidence type="ECO:0000313" key="3">
    <source>
        <dbReference type="Proteomes" id="UP000076400"/>
    </source>
</evidence>
<dbReference type="InterPro" id="IPR014550">
    <property type="entry name" value="UCP028704_OpgC"/>
</dbReference>
<evidence type="ECO:0008006" key="4">
    <source>
        <dbReference type="Google" id="ProtNLM"/>
    </source>
</evidence>
<name>A0A154W6H5_9PROT</name>
<keyword evidence="1" id="KW-0472">Membrane</keyword>
<gene>
    <name evidence="2" type="ORF">AUP43_07790</name>
</gene>
<protein>
    <recommendedName>
        <fullName evidence="4">OpgC protein</fullName>
    </recommendedName>
</protein>
<dbReference type="PANTHER" id="PTHR38592">
    <property type="entry name" value="BLL4819 PROTEIN"/>
    <property type="match status" value="1"/>
</dbReference>
<feature type="transmembrane region" description="Helical" evidence="1">
    <location>
        <begin position="349"/>
        <end position="368"/>
    </location>
</feature>
<dbReference type="Proteomes" id="UP000076400">
    <property type="component" value="Unassembled WGS sequence"/>
</dbReference>
<feature type="transmembrane region" description="Helical" evidence="1">
    <location>
        <begin position="15"/>
        <end position="34"/>
    </location>
</feature>
<feature type="transmembrane region" description="Helical" evidence="1">
    <location>
        <begin position="200"/>
        <end position="219"/>
    </location>
</feature>
<dbReference type="Pfam" id="PF10129">
    <property type="entry name" value="OpgC_C"/>
    <property type="match status" value="1"/>
</dbReference>
<feature type="transmembrane region" description="Helical" evidence="1">
    <location>
        <begin position="149"/>
        <end position="167"/>
    </location>
</feature>
<keyword evidence="1" id="KW-1133">Transmembrane helix</keyword>
<dbReference type="RefSeq" id="WP_067555134.1">
    <property type="nucleotide sequence ID" value="NZ_LPXN01000100.1"/>
</dbReference>
<dbReference type="AlphaFoldDB" id="A0A154W6H5"/>
<sequence length="385" mass="42511">MIVTSKEMQGSQRDYRLDLFRGLALLFIFLNHIPGNDFSWITNKHFGISDATEIFVFISGYAAALAYGKRMNRDGFKAAAGRILHRAGEVYGVHILLLLVLAVEAIWLFQRTANINILAYSNILTLMADPQAGLLNSLLLTFRPLNMDVLPLYIVLLLVFPAALWAMMRRPLVTIAASAALWLAAWQFELNLPVHPGGVWYFNPFAWQFLFMLGAYVSLNRAVIGRLSDRYARPLTIAAVAYAVFGLYLAMTYYTPSLVPALPQAVHGLIHPISKTNLDVLRLLHFLATAYLASRWLPANATLLRSRYIQPLIVTGQHSLPVFALGIALSFTGYAVLREVDGSLLTQGLVSLVGLALLIGTAEALKAIDDHRRTVRTAPGNAAHA</sequence>
<feature type="transmembrane region" description="Helical" evidence="1">
    <location>
        <begin position="172"/>
        <end position="188"/>
    </location>
</feature>
<feature type="transmembrane region" description="Helical" evidence="1">
    <location>
        <begin position="88"/>
        <end position="109"/>
    </location>
</feature>
<reference evidence="2 3" key="1">
    <citation type="submission" date="2015-12" db="EMBL/GenBank/DDBJ databases">
        <title>Genome sequence of Oceanibaculum pacificum MCCC 1A02656.</title>
        <authorList>
            <person name="Lu L."/>
            <person name="Lai Q."/>
            <person name="Shao Z."/>
            <person name="Qian P."/>
        </authorList>
    </citation>
    <scope>NUCLEOTIDE SEQUENCE [LARGE SCALE GENOMIC DNA]</scope>
    <source>
        <strain evidence="2 3">MCCC 1A02656</strain>
    </source>
</reference>
<dbReference type="PIRSF" id="PIRSF028704">
    <property type="entry name" value="UPC028704"/>
    <property type="match status" value="1"/>
</dbReference>
<feature type="transmembrane region" description="Helical" evidence="1">
    <location>
        <begin position="319"/>
        <end position="337"/>
    </location>
</feature>
<feature type="transmembrane region" description="Helical" evidence="1">
    <location>
        <begin position="280"/>
        <end position="298"/>
    </location>
</feature>
<comment type="caution">
    <text evidence="2">The sequence shown here is derived from an EMBL/GenBank/DDBJ whole genome shotgun (WGS) entry which is preliminary data.</text>
</comment>
<proteinExistence type="predicted"/>
<organism evidence="2 3">
    <name type="scientific">Oceanibaculum pacificum</name>
    <dbReference type="NCBI Taxonomy" id="580166"/>
    <lineage>
        <taxon>Bacteria</taxon>
        <taxon>Pseudomonadati</taxon>
        <taxon>Pseudomonadota</taxon>
        <taxon>Alphaproteobacteria</taxon>
        <taxon>Rhodospirillales</taxon>
        <taxon>Oceanibaculaceae</taxon>
        <taxon>Oceanibaculum</taxon>
    </lineage>
</organism>
<dbReference type="STRING" id="580166.AUP43_07790"/>
<dbReference type="PANTHER" id="PTHR38592:SF3">
    <property type="entry name" value="BLL4819 PROTEIN"/>
    <property type="match status" value="1"/>
</dbReference>
<dbReference type="OrthoDB" id="9775975at2"/>
<feature type="transmembrane region" description="Helical" evidence="1">
    <location>
        <begin position="231"/>
        <end position="254"/>
    </location>
</feature>
<keyword evidence="3" id="KW-1185">Reference proteome</keyword>
<feature type="transmembrane region" description="Helical" evidence="1">
    <location>
        <begin position="46"/>
        <end position="67"/>
    </location>
</feature>
<evidence type="ECO:0000313" key="2">
    <source>
        <dbReference type="EMBL" id="KZD09094.1"/>
    </source>
</evidence>
<accession>A0A154W6H5</accession>
<evidence type="ECO:0000256" key="1">
    <source>
        <dbReference type="SAM" id="Phobius"/>
    </source>
</evidence>
<keyword evidence="1" id="KW-0812">Transmembrane</keyword>
<dbReference type="EMBL" id="LPXN01000100">
    <property type="protein sequence ID" value="KZD09094.1"/>
    <property type="molecule type" value="Genomic_DNA"/>
</dbReference>